<dbReference type="PANTHER" id="PTHR33710">
    <property type="entry name" value="BNAC02G09200D PROTEIN"/>
    <property type="match status" value="1"/>
</dbReference>
<name>A0A7J7NYY2_9MAGN</name>
<dbReference type="Pfam" id="PF03372">
    <property type="entry name" value="Exo_endo_phos"/>
    <property type="match status" value="1"/>
</dbReference>
<comment type="caution">
    <text evidence="2">The sequence shown here is derived from an EMBL/GenBank/DDBJ whole genome shotgun (WGS) entry which is preliminary data.</text>
</comment>
<dbReference type="OrthoDB" id="1001388at2759"/>
<organism evidence="2 3">
    <name type="scientific">Kingdonia uniflora</name>
    <dbReference type="NCBI Taxonomy" id="39325"/>
    <lineage>
        <taxon>Eukaryota</taxon>
        <taxon>Viridiplantae</taxon>
        <taxon>Streptophyta</taxon>
        <taxon>Embryophyta</taxon>
        <taxon>Tracheophyta</taxon>
        <taxon>Spermatophyta</taxon>
        <taxon>Magnoliopsida</taxon>
        <taxon>Ranunculales</taxon>
        <taxon>Circaeasteraceae</taxon>
        <taxon>Kingdonia</taxon>
    </lineage>
</organism>
<gene>
    <name evidence="2" type="ORF">GIB67_025906</name>
</gene>
<dbReference type="EMBL" id="JACGCM010000428">
    <property type="protein sequence ID" value="KAF6172401.1"/>
    <property type="molecule type" value="Genomic_DNA"/>
</dbReference>
<protein>
    <recommendedName>
        <fullName evidence="1">Endonuclease/exonuclease/phosphatase domain-containing protein</fullName>
    </recommendedName>
</protein>
<feature type="domain" description="Endonuclease/exonuclease/phosphatase" evidence="1">
    <location>
        <begin position="6"/>
        <end position="124"/>
    </location>
</feature>
<evidence type="ECO:0000313" key="2">
    <source>
        <dbReference type="EMBL" id="KAF6172401.1"/>
    </source>
</evidence>
<reference evidence="2 3" key="1">
    <citation type="journal article" date="2020" name="IScience">
        <title>Genome Sequencing of the Endangered Kingdonia uniflora (Circaeasteraceae, Ranunculales) Reveals Potential Mechanisms of Evolutionary Specialization.</title>
        <authorList>
            <person name="Sun Y."/>
            <person name="Deng T."/>
            <person name="Zhang A."/>
            <person name="Moore M.J."/>
            <person name="Landis J.B."/>
            <person name="Lin N."/>
            <person name="Zhang H."/>
            <person name="Zhang X."/>
            <person name="Huang J."/>
            <person name="Zhang X."/>
            <person name="Sun H."/>
            <person name="Wang H."/>
        </authorList>
    </citation>
    <scope>NUCLEOTIDE SEQUENCE [LARGE SCALE GENOMIC DNA]</scope>
    <source>
        <strain evidence="2">TB1705</strain>
        <tissue evidence="2">Leaf</tissue>
    </source>
</reference>
<dbReference type="InterPro" id="IPR036691">
    <property type="entry name" value="Endo/exonu/phosph_ase_sf"/>
</dbReference>
<proteinExistence type="predicted"/>
<dbReference type="AlphaFoldDB" id="A0A7J7NYY2"/>
<dbReference type="Proteomes" id="UP000541444">
    <property type="component" value="Unassembled WGS sequence"/>
</dbReference>
<dbReference type="SUPFAM" id="SSF56219">
    <property type="entry name" value="DNase I-like"/>
    <property type="match status" value="1"/>
</dbReference>
<sequence length="192" mass="21811">MIFFFYGSPYQRERLESWRLVESTAQGYNGHWLLLGDFNTIFDCKDKLGGKPFRGASCAFAKEVTQEAGLIDLGFSGQPFTLNNKRRGGDNIKERLDRCLANADWMFIFPTAKVFYLPALSSDHTILCLDTLLKYATLANLISQVFIPQEGETDELKWHPSKDGKFSIKSTYRVLLPEAHPADLRAAKKVKH</sequence>
<keyword evidence="3" id="KW-1185">Reference proteome</keyword>
<dbReference type="GO" id="GO:0003824">
    <property type="term" value="F:catalytic activity"/>
    <property type="evidence" value="ECO:0007669"/>
    <property type="project" value="InterPro"/>
</dbReference>
<accession>A0A7J7NYY2</accession>
<dbReference type="PANTHER" id="PTHR33710:SF79">
    <property type="entry name" value="OS06G0205337 PROTEIN"/>
    <property type="match status" value="1"/>
</dbReference>
<dbReference type="InterPro" id="IPR005135">
    <property type="entry name" value="Endo/exonuclease/phosphatase"/>
</dbReference>
<evidence type="ECO:0000313" key="3">
    <source>
        <dbReference type="Proteomes" id="UP000541444"/>
    </source>
</evidence>
<dbReference type="Gene3D" id="3.60.10.10">
    <property type="entry name" value="Endonuclease/exonuclease/phosphatase"/>
    <property type="match status" value="1"/>
</dbReference>
<evidence type="ECO:0000259" key="1">
    <source>
        <dbReference type="Pfam" id="PF03372"/>
    </source>
</evidence>